<name>A0A2K9E1V3_9FIRM</name>
<gene>
    <name evidence="3" type="ORF">B9R14_13215</name>
    <name evidence="2" type="ORF">HVS_09080</name>
</gene>
<feature type="transmembrane region" description="Helical" evidence="1">
    <location>
        <begin position="53"/>
        <end position="74"/>
    </location>
</feature>
<dbReference type="InterPro" id="IPR023804">
    <property type="entry name" value="DUF3792_TM"/>
</dbReference>
<reference evidence="2 4" key="1">
    <citation type="submission" date="2017-12" db="EMBL/GenBank/DDBJ databases">
        <title>Complete genome sequence of Herbivorax saccincola GGR1, a novel Cellulosome-producing hydrolytic bacterium in a thermophilic biogas plant, established by Illumina and Nanopore MinION sequencing.</title>
        <authorList>
            <person name="Pechtl A."/>
            <person name="Ruckert C."/>
            <person name="Koeck D.E."/>
            <person name="Maus I."/>
            <person name="Winkler A."/>
            <person name="Kalinowski J."/>
            <person name="Puhler A."/>
            <person name="Schwarz W.W."/>
            <person name="Zverlov V.V."/>
            <person name="Schluter A."/>
            <person name="Liebl W."/>
        </authorList>
    </citation>
    <scope>NUCLEOTIDE SEQUENCE [LARGE SCALE GENOMIC DNA]</scope>
    <source>
        <strain evidence="2">GGR1</strain>
        <strain evidence="4">SR1</strain>
    </source>
</reference>
<keyword evidence="1" id="KW-0812">Transmembrane</keyword>
<evidence type="ECO:0000256" key="1">
    <source>
        <dbReference type="SAM" id="Phobius"/>
    </source>
</evidence>
<evidence type="ECO:0000313" key="4">
    <source>
        <dbReference type="Proteomes" id="UP000233534"/>
    </source>
</evidence>
<proteinExistence type="predicted"/>
<keyword evidence="1" id="KW-0472">Membrane</keyword>
<protein>
    <recommendedName>
        <fullName evidence="6">TIGR04086 family membrane protein</fullName>
    </recommendedName>
</protein>
<evidence type="ECO:0000313" key="3">
    <source>
        <dbReference type="EMBL" id="PQQ67613.1"/>
    </source>
</evidence>
<dbReference type="AlphaFoldDB" id="A0A2K9E1V3"/>
<feature type="transmembrane region" description="Helical" evidence="1">
    <location>
        <begin position="21"/>
        <end position="47"/>
    </location>
</feature>
<reference evidence="3 5" key="2">
    <citation type="journal article" date="2018" name="Syst. Appl. Microbiol.">
        <title>Characterization and high-quality draft genome sequence of Herbivorax saccincola A7, an anaerobic, alkaliphilic, thermophilic, cellulolytic, and xylanolytic bacterium.</title>
        <authorList>
            <person name="Aikawa S."/>
            <person name="Baramee S."/>
            <person name="Sermsathanaswadi J."/>
            <person name="Thianheng P."/>
            <person name="Tachaapaikoon C."/>
            <person name="Shikata A."/>
            <person name="Waeonukul R."/>
            <person name="Pason P."/>
            <person name="Ratanakhanokchai K."/>
            <person name="Kosugi A."/>
        </authorList>
    </citation>
    <scope>NUCLEOTIDE SEQUENCE [LARGE SCALE GENOMIC DNA]</scope>
    <source>
        <strain evidence="3 5">A7</strain>
    </source>
</reference>
<dbReference type="EMBL" id="NEMB01000003">
    <property type="protein sequence ID" value="PQQ67613.1"/>
    <property type="molecule type" value="Genomic_DNA"/>
</dbReference>
<dbReference type="NCBIfam" id="TIGR04086">
    <property type="entry name" value="TIGR04086_membr"/>
    <property type="match status" value="1"/>
</dbReference>
<organism evidence="2 4">
    <name type="scientific">Acetivibrio saccincola</name>
    <dbReference type="NCBI Taxonomy" id="1677857"/>
    <lineage>
        <taxon>Bacteria</taxon>
        <taxon>Bacillati</taxon>
        <taxon>Bacillota</taxon>
        <taxon>Clostridia</taxon>
        <taxon>Eubacteriales</taxon>
        <taxon>Oscillospiraceae</taxon>
        <taxon>Acetivibrio</taxon>
    </lineage>
</organism>
<evidence type="ECO:0000313" key="2">
    <source>
        <dbReference type="EMBL" id="AUG57722.1"/>
    </source>
</evidence>
<keyword evidence="4" id="KW-1185">Reference proteome</keyword>
<accession>A0A2K9E1V3</accession>
<sequence length="146" mass="16059">MINKTGQSAKNIMSEHANALNIAKSILISYLITIPVFAIFAYILILTDFPQKYISTFVIITTLLSVVIAGWSSTKYIKSKGWLNGGIVGFFYMLVLFLLSSSSYGDFSINIHVITMFIIGTLTGSIGGILGINLRKEPRVGKIKNF</sequence>
<feature type="transmembrane region" description="Helical" evidence="1">
    <location>
        <begin position="81"/>
        <end position="99"/>
    </location>
</feature>
<evidence type="ECO:0000313" key="5">
    <source>
        <dbReference type="Proteomes" id="UP000239720"/>
    </source>
</evidence>
<evidence type="ECO:0008006" key="6">
    <source>
        <dbReference type="Google" id="ProtNLM"/>
    </source>
</evidence>
<dbReference type="EMBL" id="CP025197">
    <property type="protein sequence ID" value="AUG57722.1"/>
    <property type="molecule type" value="Genomic_DNA"/>
</dbReference>
<keyword evidence="1" id="KW-1133">Transmembrane helix</keyword>
<dbReference type="KEGG" id="hsc:HVS_09080"/>
<feature type="transmembrane region" description="Helical" evidence="1">
    <location>
        <begin position="111"/>
        <end position="134"/>
    </location>
</feature>
<dbReference type="OrthoDB" id="2086722at2"/>
<dbReference type="Proteomes" id="UP000233534">
    <property type="component" value="Chromosome"/>
</dbReference>
<dbReference type="RefSeq" id="WP_101301411.1">
    <property type="nucleotide sequence ID" value="NZ_CP025197.1"/>
</dbReference>
<dbReference type="Proteomes" id="UP000239720">
    <property type="component" value="Unassembled WGS sequence"/>
</dbReference>
<dbReference type="Pfam" id="PF12670">
    <property type="entry name" value="DUF3792"/>
    <property type="match status" value="1"/>
</dbReference>